<dbReference type="SMART" id="SM00867">
    <property type="entry name" value="YceI"/>
    <property type="match status" value="1"/>
</dbReference>
<dbReference type="EMBL" id="BNJF01000001">
    <property type="protein sequence ID" value="GHO43741.1"/>
    <property type="molecule type" value="Genomic_DNA"/>
</dbReference>
<reference evidence="3" key="1">
    <citation type="submission" date="2020-10" db="EMBL/GenBank/DDBJ databases">
        <title>Taxonomic study of unclassified bacteria belonging to the class Ktedonobacteria.</title>
        <authorList>
            <person name="Yabe S."/>
            <person name="Wang C.M."/>
            <person name="Zheng Y."/>
            <person name="Sakai Y."/>
            <person name="Cavaletti L."/>
            <person name="Monciardini P."/>
            <person name="Donadio S."/>
        </authorList>
    </citation>
    <scope>NUCLEOTIDE SEQUENCE</scope>
    <source>
        <strain evidence="3">SOSP1-1</strain>
    </source>
</reference>
<dbReference type="Proteomes" id="UP000612362">
    <property type="component" value="Unassembled WGS sequence"/>
</dbReference>
<dbReference type="Pfam" id="PF04264">
    <property type="entry name" value="YceI"/>
    <property type="match status" value="1"/>
</dbReference>
<protein>
    <submittedName>
        <fullName evidence="3">Polyisoprenoid-binding protein</fullName>
    </submittedName>
</protein>
<dbReference type="InterPro" id="IPR036761">
    <property type="entry name" value="TTHA0802/YceI-like_sf"/>
</dbReference>
<dbReference type="AlphaFoldDB" id="A0A8J3HXD4"/>
<keyword evidence="4" id="KW-1185">Reference proteome</keyword>
<dbReference type="InterPro" id="IPR007372">
    <property type="entry name" value="Lipid/polyisoprenoid-bd_YceI"/>
</dbReference>
<evidence type="ECO:0000313" key="4">
    <source>
        <dbReference type="Proteomes" id="UP000612362"/>
    </source>
</evidence>
<evidence type="ECO:0000313" key="3">
    <source>
        <dbReference type="EMBL" id="GHO43741.1"/>
    </source>
</evidence>
<sequence length="173" mass="19016">MAWEIDTTHSHVNFAVKHMMFSTVRGKFKVFSGKLNIDEQNPANSWVEAEADAASVDTNEPNRDNHLRSGDFFDVETFPTFTFKSTSVEKNGDGYKVAGDLTIHGVTKPVVFDAEYLGQGKNPWGLTVAGLSATTKIRRSEFGLNYNAALEAGGVLVGDEVKIELDLETINKD</sequence>
<dbReference type="Gene3D" id="2.40.128.110">
    <property type="entry name" value="Lipid/polyisoprenoid-binding, YceI-like"/>
    <property type="match status" value="1"/>
</dbReference>
<feature type="domain" description="Lipid/polyisoprenoid-binding YceI-like" evidence="2">
    <location>
        <begin position="2"/>
        <end position="170"/>
    </location>
</feature>
<proteinExistence type="inferred from homology"/>
<accession>A0A8J3HXD4</accession>
<evidence type="ECO:0000259" key="2">
    <source>
        <dbReference type="SMART" id="SM00867"/>
    </source>
</evidence>
<dbReference type="SUPFAM" id="SSF101874">
    <property type="entry name" value="YceI-like"/>
    <property type="match status" value="1"/>
</dbReference>
<comment type="caution">
    <text evidence="3">The sequence shown here is derived from an EMBL/GenBank/DDBJ whole genome shotgun (WGS) entry which is preliminary data.</text>
</comment>
<organism evidence="3 4">
    <name type="scientific">Ktedonospora formicarum</name>
    <dbReference type="NCBI Taxonomy" id="2778364"/>
    <lineage>
        <taxon>Bacteria</taxon>
        <taxon>Bacillati</taxon>
        <taxon>Chloroflexota</taxon>
        <taxon>Ktedonobacteria</taxon>
        <taxon>Ktedonobacterales</taxon>
        <taxon>Ktedonobacteraceae</taxon>
        <taxon>Ktedonospora</taxon>
    </lineage>
</organism>
<comment type="similarity">
    <text evidence="1">Belongs to the UPF0312 family.</text>
</comment>
<evidence type="ECO:0000256" key="1">
    <source>
        <dbReference type="ARBA" id="ARBA00008812"/>
    </source>
</evidence>
<dbReference type="PANTHER" id="PTHR34406:SF1">
    <property type="entry name" value="PROTEIN YCEI"/>
    <property type="match status" value="1"/>
</dbReference>
<dbReference type="RefSeq" id="WP_220193200.1">
    <property type="nucleotide sequence ID" value="NZ_BNJF01000001.1"/>
</dbReference>
<gene>
    <name evidence="3" type="ORF">KSX_19040</name>
</gene>
<name>A0A8J3HXD4_9CHLR</name>
<dbReference type="PANTHER" id="PTHR34406">
    <property type="entry name" value="PROTEIN YCEI"/>
    <property type="match status" value="1"/>
</dbReference>